<name>A0A225VI92_9STRA</name>
<dbReference type="OrthoDB" id="145816at2759"/>
<comment type="caution">
    <text evidence="2">The sequence shown here is derived from an EMBL/GenBank/DDBJ whole genome shotgun (WGS) entry which is preliminary data.</text>
</comment>
<dbReference type="Proteomes" id="UP000198211">
    <property type="component" value="Unassembled WGS sequence"/>
</dbReference>
<feature type="compositionally biased region" description="Basic and acidic residues" evidence="1">
    <location>
        <begin position="78"/>
        <end position="89"/>
    </location>
</feature>
<evidence type="ECO:0000313" key="2">
    <source>
        <dbReference type="EMBL" id="OWZ04487.1"/>
    </source>
</evidence>
<organism evidence="2 3">
    <name type="scientific">Phytophthora megakarya</name>
    <dbReference type="NCBI Taxonomy" id="4795"/>
    <lineage>
        <taxon>Eukaryota</taxon>
        <taxon>Sar</taxon>
        <taxon>Stramenopiles</taxon>
        <taxon>Oomycota</taxon>
        <taxon>Peronosporomycetes</taxon>
        <taxon>Peronosporales</taxon>
        <taxon>Peronosporaceae</taxon>
        <taxon>Phytophthora</taxon>
    </lineage>
</organism>
<dbReference type="EMBL" id="NBNE01004941">
    <property type="protein sequence ID" value="OWZ04487.1"/>
    <property type="molecule type" value="Genomic_DNA"/>
</dbReference>
<evidence type="ECO:0000313" key="3">
    <source>
        <dbReference type="Proteomes" id="UP000198211"/>
    </source>
</evidence>
<keyword evidence="3" id="KW-1185">Reference proteome</keyword>
<feature type="region of interest" description="Disordered" evidence="1">
    <location>
        <begin position="74"/>
        <end position="110"/>
    </location>
</feature>
<accession>A0A225VI92</accession>
<evidence type="ECO:0000256" key="1">
    <source>
        <dbReference type="SAM" id="MobiDB-lite"/>
    </source>
</evidence>
<proteinExistence type="predicted"/>
<protein>
    <submittedName>
        <fullName evidence="2">Uncharacterized protein</fullName>
    </submittedName>
</protein>
<sequence length="110" mass="12340">MARVPGSLGGSGVHPESQGEVHVKTEQAYEMSSNERLELRIDRVLGGTLSTEVKPIWIPIQIWKRELNVCDMETTADPDSRQDSLKKAEPYSFIDPDKPTLYLPKDTQVS</sequence>
<feature type="region of interest" description="Disordered" evidence="1">
    <location>
        <begin position="1"/>
        <end position="29"/>
    </location>
</feature>
<gene>
    <name evidence="2" type="ORF">PHMEG_00023604</name>
</gene>
<feature type="compositionally biased region" description="Basic and acidic residues" evidence="1">
    <location>
        <begin position="17"/>
        <end position="29"/>
    </location>
</feature>
<dbReference type="AlphaFoldDB" id="A0A225VI92"/>
<reference evidence="3" key="1">
    <citation type="submission" date="2017-03" db="EMBL/GenBank/DDBJ databases">
        <title>Phytopthora megakarya and P. palmivora, two closely related causual agents of cacao black pod achieved similar genome size and gene model numbers by different mechanisms.</title>
        <authorList>
            <person name="Ali S."/>
            <person name="Shao J."/>
            <person name="Larry D.J."/>
            <person name="Kronmiller B."/>
            <person name="Shen D."/>
            <person name="Strem M.D."/>
            <person name="Melnick R.L."/>
            <person name="Guiltinan M.J."/>
            <person name="Tyler B.M."/>
            <person name="Meinhardt L.W."/>
            <person name="Bailey B.A."/>
        </authorList>
    </citation>
    <scope>NUCLEOTIDE SEQUENCE [LARGE SCALE GENOMIC DNA]</scope>
    <source>
        <strain evidence="3">zdho120</strain>
    </source>
</reference>